<feature type="compositionally biased region" description="Low complexity" evidence="1">
    <location>
        <begin position="70"/>
        <end position="85"/>
    </location>
</feature>
<sequence length="327" mass="37707">MQTRKILKPRSIQTCRYPLRSRSDQQQQEQVQGQRRRQQNLVPAQIATFESSEGDWCKSTHSPVGDGYIQPQVQPQRQYVPVEPQSQQVQTNKNGSGETRQVPLDPQGFVPSKNGRDPSRLQRKRRRGEGRKFRENAPAPDISRTSGQKRSRDESSLAEESQIQADPRPAKSARTTLHAAPFQGLRHDVGFLGETEVYERFKSVLGDDWDYRNWTSHFRADAGYPEFIESEMGIADFTFTDEHGKMKSYLVSQGFGPDPKWSNKTTFHLEVKTTLKNKTGYKLSRSQRELREIARRDPNMVFLVVRMYDIEGQSGARWAFYFNDEMG</sequence>
<dbReference type="RefSeq" id="XP_040716273.1">
    <property type="nucleotide sequence ID" value="XM_040854011.1"/>
</dbReference>
<protein>
    <recommendedName>
        <fullName evidence="4">Protein NO VEIN C-terminal domain-containing protein</fullName>
    </recommendedName>
</protein>
<accession>A0A1Y2E0P7</accession>
<evidence type="ECO:0000313" key="2">
    <source>
        <dbReference type="EMBL" id="ORY65121.1"/>
    </source>
</evidence>
<name>A0A1Y2E0P7_9PEZI</name>
<organism evidence="2 3">
    <name type="scientific">Pseudomassariella vexata</name>
    <dbReference type="NCBI Taxonomy" id="1141098"/>
    <lineage>
        <taxon>Eukaryota</taxon>
        <taxon>Fungi</taxon>
        <taxon>Dikarya</taxon>
        <taxon>Ascomycota</taxon>
        <taxon>Pezizomycotina</taxon>
        <taxon>Sordariomycetes</taxon>
        <taxon>Xylariomycetidae</taxon>
        <taxon>Amphisphaeriales</taxon>
        <taxon>Pseudomassariaceae</taxon>
        <taxon>Pseudomassariella</taxon>
    </lineage>
</organism>
<dbReference type="AlphaFoldDB" id="A0A1Y2E0P7"/>
<gene>
    <name evidence="2" type="ORF">BCR38DRAFT_191812</name>
</gene>
<dbReference type="OrthoDB" id="1262810at2759"/>
<reference evidence="2 3" key="1">
    <citation type="submission" date="2016-07" db="EMBL/GenBank/DDBJ databases">
        <title>Pervasive Adenine N6-methylation of Active Genes in Fungi.</title>
        <authorList>
            <consortium name="DOE Joint Genome Institute"/>
            <person name="Mondo S.J."/>
            <person name="Dannebaum R.O."/>
            <person name="Kuo R.C."/>
            <person name="Labutti K."/>
            <person name="Haridas S."/>
            <person name="Kuo A."/>
            <person name="Salamov A."/>
            <person name="Ahrendt S.R."/>
            <person name="Lipzen A."/>
            <person name="Sullivan W."/>
            <person name="Andreopoulos W.B."/>
            <person name="Clum A."/>
            <person name="Lindquist E."/>
            <person name="Daum C."/>
            <person name="Ramamoorthy G.K."/>
            <person name="Gryganskyi A."/>
            <person name="Culley D."/>
            <person name="Magnuson J.K."/>
            <person name="James T.Y."/>
            <person name="O'Malley M.A."/>
            <person name="Stajich J.E."/>
            <person name="Spatafora J.W."/>
            <person name="Visel A."/>
            <person name="Grigoriev I.V."/>
        </authorList>
    </citation>
    <scope>NUCLEOTIDE SEQUENCE [LARGE SCALE GENOMIC DNA]</scope>
    <source>
        <strain evidence="2 3">CBS 129021</strain>
    </source>
</reference>
<dbReference type="EMBL" id="MCFJ01000006">
    <property type="protein sequence ID" value="ORY65121.1"/>
    <property type="molecule type" value="Genomic_DNA"/>
</dbReference>
<evidence type="ECO:0008006" key="4">
    <source>
        <dbReference type="Google" id="ProtNLM"/>
    </source>
</evidence>
<feature type="compositionally biased region" description="Low complexity" evidence="1">
    <location>
        <begin position="24"/>
        <end position="33"/>
    </location>
</feature>
<dbReference type="GeneID" id="63770223"/>
<dbReference type="Proteomes" id="UP000193689">
    <property type="component" value="Unassembled WGS sequence"/>
</dbReference>
<proteinExistence type="predicted"/>
<feature type="region of interest" description="Disordered" evidence="1">
    <location>
        <begin position="1"/>
        <end position="174"/>
    </location>
</feature>
<evidence type="ECO:0000256" key="1">
    <source>
        <dbReference type="SAM" id="MobiDB-lite"/>
    </source>
</evidence>
<feature type="compositionally biased region" description="Polar residues" evidence="1">
    <location>
        <begin position="86"/>
        <end position="99"/>
    </location>
</feature>
<comment type="caution">
    <text evidence="2">The sequence shown here is derived from an EMBL/GenBank/DDBJ whole genome shotgun (WGS) entry which is preliminary data.</text>
</comment>
<dbReference type="InParanoid" id="A0A1Y2E0P7"/>
<keyword evidence="3" id="KW-1185">Reference proteome</keyword>
<evidence type="ECO:0000313" key="3">
    <source>
        <dbReference type="Proteomes" id="UP000193689"/>
    </source>
</evidence>